<keyword evidence="1" id="KW-0812">Transmembrane</keyword>
<dbReference type="AlphaFoldDB" id="A0A0M9BNJ3"/>
<keyword evidence="3" id="KW-1185">Reference proteome</keyword>
<dbReference type="EMBL" id="LITU01000065">
    <property type="protein sequence ID" value="KOY15096.1"/>
    <property type="molecule type" value="Genomic_DNA"/>
</dbReference>
<dbReference type="PATRIC" id="fig|1705561.3.peg.3667"/>
<sequence length="83" mass="9461">MERYFHWIYLVAFYIIGALLTTFGGMGIIEFSLIVIGLLAFIAIVGSLTENDQSKLDKIFWKIRSLFQVAIAILITALLFKLF</sequence>
<evidence type="ECO:0000256" key="1">
    <source>
        <dbReference type="SAM" id="Phobius"/>
    </source>
</evidence>
<dbReference type="Proteomes" id="UP000037688">
    <property type="component" value="Unassembled WGS sequence"/>
</dbReference>
<reference evidence="2 3" key="1">
    <citation type="submission" date="2015-08" db="EMBL/GenBank/DDBJ databases">
        <title>Draft genome sequence of cellulolytic and xylanolytic Paenibacillus sp. A59, isolated from a decaying forest soil from Patagonia, Argentina.</title>
        <authorList>
            <person name="Ghio S."/>
            <person name="Caceres A.M."/>
            <person name="Talia P."/>
            <person name="Grasso D."/>
            <person name="Campos E."/>
        </authorList>
    </citation>
    <scope>NUCLEOTIDE SEQUENCE [LARGE SCALE GENOMIC DNA]</scope>
    <source>
        <strain evidence="2 3">A59</strain>
    </source>
</reference>
<organism evidence="2 3">
    <name type="scientific">Paenibacillus xylanivorans</name>
    <dbReference type="NCBI Taxonomy" id="1705561"/>
    <lineage>
        <taxon>Bacteria</taxon>
        <taxon>Bacillati</taxon>
        <taxon>Bacillota</taxon>
        <taxon>Bacilli</taxon>
        <taxon>Bacillales</taxon>
        <taxon>Paenibacillaceae</taxon>
        <taxon>Paenibacillus</taxon>
    </lineage>
</organism>
<dbReference type="RefSeq" id="WP_053782079.1">
    <property type="nucleotide sequence ID" value="NZ_LITU01000065.1"/>
</dbReference>
<feature type="transmembrane region" description="Helical" evidence="1">
    <location>
        <begin position="7"/>
        <end position="25"/>
    </location>
</feature>
<gene>
    <name evidence="2" type="ORF">AMS66_17800</name>
</gene>
<evidence type="ECO:0000313" key="3">
    <source>
        <dbReference type="Proteomes" id="UP000037688"/>
    </source>
</evidence>
<keyword evidence="1" id="KW-1133">Transmembrane helix</keyword>
<evidence type="ECO:0000313" key="2">
    <source>
        <dbReference type="EMBL" id="KOY15096.1"/>
    </source>
</evidence>
<proteinExistence type="predicted"/>
<keyword evidence="1" id="KW-0472">Membrane</keyword>
<name>A0A0M9BNJ3_9BACL</name>
<feature type="transmembrane region" description="Helical" evidence="1">
    <location>
        <begin position="61"/>
        <end position="80"/>
    </location>
</feature>
<accession>A0A0M9BNJ3</accession>
<feature type="transmembrane region" description="Helical" evidence="1">
    <location>
        <begin position="31"/>
        <end position="49"/>
    </location>
</feature>
<protein>
    <submittedName>
        <fullName evidence="2">Uncharacterized protein</fullName>
    </submittedName>
</protein>
<comment type="caution">
    <text evidence="2">The sequence shown here is derived from an EMBL/GenBank/DDBJ whole genome shotgun (WGS) entry which is preliminary data.</text>
</comment>
<dbReference type="OrthoDB" id="2663898at2"/>